<keyword evidence="1" id="KW-0732">Signal</keyword>
<gene>
    <name evidence="2" type="ORF">H9Q13_00010</name>
</gene>
<dbReference type="Proteomes" id="UP000625551">
    <property type="component" value="Unassembled WGS sequence"/>
</dbReference>
<comment type="caution">
    <text evidence="2">The sequence shown here is derived from an EMBL/GenBank/DDBJ whole genome shotgun (WGS) entry which is preliminary data.</text>
</comment>
<proteinExistence type="predicted"/>
<dbReference type="EMBL" id="JACXAJ010000001">
    <property type="protein sequence ID" value="MBD1395534.1"/>
    <property type="molecule type" value="Genomic_DNA"/>
</dbReference>
<protein>
    <submittedName>
        <fullName evidence="2">T9SS type A sorting domain-containing protein</fullName>
    </submittedName>
</protein>
<organism evidence="2 3">
    <name type="scientific">Pontibacter aquaedesilientis</name>
    <dbReference type="NCBI Taxonomy" id="2766980"/>
    <lineage>
        <taxon>Bacteria</taxon>
        <taxon>Pseudomonadati</taxon>
        <taxon>Bacteroidota</taxon>
        <taxon>Cytophagia</taxon>
        <taxon>Cytophagales</taxon>
        <taxon>Hymenobacteraceae</taxon>
        <taxon>Pontibacter</taxon>
    </lineage>
</organism>
<evidence type="ECO:0000256" key="1">
    <source>
        <dbReference type="SAM" id="SignalP"/>
    </source>
</evidence>
<evidence type="ECO:0000313" key="3">
    <source>
        <dbReference type="Proteomes" id="UP000625551"/>
    </source>
</evidence>
<evidence type="ECO:0000313" key="2">
    <source>
        <dbReference type="EMBL" id="MBD1395534.1"/>
    </source>
</evidence>
<dbReference type="InterPro" id="IPR026444">
    <property type="entry name" value="Secre_tail"/>
</dbReference>
<feature type="signal peptide" evidence="1">
    <location>
        <begin position="1"/>
        <end position="30"/>
    </location>
</feature>
<reference evidence="2 3" key="1">
    <citation type="submission" date="2020-09" db="EMBL/GenBank/DDBJ databases">
        <title>Genome sequencing and assembly of Pontibacter sp.</title>
        <authorList>
            <person name="Chhetri G."/>
        </authorList>
    </citation>
    <scope>NUCLEOTIDE SEQUENCE [LARGE SCALE GENOMIC DNA]</scope>
    <source>
        <strain evidence="2 3">JH31</strain>
    </source>
</reference>
<name>A0ABR7XB38_9BACT</name>
<accession>A0ABR7XB38</accession>
<feature type="chain" id="PRO_5047485870" evidence="1">
    <location>
        <begin position="31"/>
        <end position="376"/>
    </location>
</feature>
<dbReference type="InterPro" id="IPR013783">
    <property type="entry name" value="Ig-like_fold"/>
</dbReference>
<sequence>MHNFHSSVWKRFICLSVFMLSTLLVYQAHADGIKYASAVIETSNSPFSRFVKNPENALGNDPTTYASIVSPVLSALRSEHLRLEFPGSVPAGYTSGFMIGASSAIINLKVLPLISIITYDERNTKVQEVAISSDVLKSALLTSATQPTSISFVNSLPYSRIELHITFPALISMGSDLRIYSASAAPPIEPLPVHLVSFTGNVTTTGVSLKWQTASEENSSHFVVERCFDGAMFDSVGSVISAGNTSIKQQYAFVDEEIFNFGPSACYYRLRQVDLDGACEFSNTIYIDWRNQSLANKPSVYPSLVAGSQEITLKLSKVPDKVQNAYVYDLDGKMVRQVRLAAQITTLSSCGLVPGIYFIKVDLGNNIETVEFLVVN</sequence>
<dbReference type="NCBIfam" id="TIGR04183">
    <property type="entry name" value="Por_Secre_tail"/>
    <property type="match status" value="1"/>
</dbReference>
<keyword evidence="3" id="KW-1185">Reference proteome</keyword>
<dbReference type="Gene3D" id="2.60.40.10">
    <property type="entry name" value="Immunoglobulins"/>
    <property type="match status" value="1"/>
</dbReference>